<dbReference type="HOGENOM" id="CLU_2773304_0_0_5"/>
<reference evidence="1 2" key="1">
    <citation type="submission" date="2010-04" db="EMBL/GenBank/DDBJ databases">
        <authorList>
            <person name="Qin X."/>
            <person name="Bachman B."/>
            <person name="Battles P."/>
            <person name="Bell A."/>
            <person name="Bess C."/>
            <person name="Bickham C."/>
            <person name="Chaboub L."/>
            <person name="Chen D."/>
            <person name="Coyle M."/>
            <person name="Deiros D.R."/>
            <person name="Dinh H."/>
            <person name="Forbes L."/>
            <person name="Fowler G."/>
            <person name="Francisco L."/>
            <person name="Fu Q."/>
            <person name="Gubbala S."/>
            <person name="Hale W."/>
            <person name="Han Y."/>
            <person name="Hemphill L."/>
            <person name="Highlander S.K."/>
            <person name="Hirani K."/>
            <person name="Hogues M."/>
            <person name="Jackson L."/>
            <person name="Jakkamsetti A."/>
            <person name="Javaid M."/>
            <person name="Jiang H."/>
            <person name="Korchina V."/>
            <person name="Kovar C."/>
            <person name="Lara F."/>
            <person name="Lee S."/>
            <person name="Mata R."/>
            <person name="Mathew T."/>
            <person name="Moen C."/>
            <person name="Morales K."/>
            <person name="Munidasa M."/>
            <person name="Nazareth L."/>
            <person name="Ngo R."/>
            <person name="Nguyen L."/>
            <person name="Okwuonu G."/>
            <person name="Ongeri F."/>
            <person name="Patil S."/>
            <person name="Petrosino J."/>
            <person name="Pham C."/>
            <person name="Pham P."/>
            <person name="Pu L.-L."/>
            <person name="Puazo M."/>
            <person name="Raj R."/>
            <person name="Reid J."/>
            <person name="Rouhana J."/>
            <person name="Saada N."/>
            <person name="Shang Y."/>
            <person name="Simmons D."/>
            <person name="Thornton R."/>
            <person name="Warren J."/>
            <person name="Weissenberger G."/>
            <person name="Zhang J."/>
            <person name="Zhang L."/>
            <person name="Zhou C."/>
            <person name="Zhu D."/>
            <person name="Muzny D."/>
            <person name="Worley K."/>
            <person name="Gibbs R."/>
        </authorList>
    </citation>
    <scope>NUCLEOTIDE SEQUENCE [LARGE SCALE GENOMIC DNA]</scope>
    <source>
        <strain evidence="1 2">ATCC 49957</strain>
    </source>
</reference>
<comment type="caution">
    <text evidence="1">The sequence shown here is derived from an EMBL/GenBank/DDBJ whole genome shotgun (WGS) entry which is preliminary data.</text>
</comment>
<protein>
    <submittedName>
        <fullName evidence="1">Uncharacterized protein</fullName>
    </submittedName>
</protein>
<gene>
    <name evidence="1" type="ORF">HMPREF0731_4780</name>
</gene>
<keyword evidence="2" id="KW-1185">Reference proteome</keyword>
<name>D5RUL8_9PROT</name>
<dbReference type="Proteomes" id="UP000005324">
    <property type="component" value="Unassembled WGS sequence"/>
</dbReference>
<sequence length="69" mass="7606">MWIPKLPDLALCLSGYPIRIRLHVGCAHPYSLEFDGHAERSYNSLALAKRDALRAAAEWDLLTGEALAG</sequence>
<accession>D5RUL8</accession>
<dbReference type="RefSeq" id="WP_007006014.1">
    <property type="nucleotide sequence ID" value="NZ_GG770877.1"/>
</dbReference>
<dbReference type="OrthoDB" id="7274254at2"/>
<evidence type="ECO:0000313" key="1">
    <source>
        <dbReference type="EMBL" id="EFH09001.1"/>
    </source>
</evidence>
<organism evidence="1 2">
    <name type="scientific">Pseudoroseomonas cervicalis ATCC 49957</name>
    <dbReference type="NCBI Taxonomy" id="525371"/>
    <lineage>
        <taxon>Bacteria</taxon>
        <taxon>Pseudomonadati</taxon>
        <taxon>Pseudomonadota</taxon>
        <taxon>Alphaproteobacteria</taxon>
        <taxon>Acetobacterales</taxon>
        <taxon>Roseomonadaceae</taxon>
        <taxon>Roseomonas</taxon>
    </lineage>
</organism>
<proteinExistence type="predicted"/>
<evidence type="ECO:0000313" key="2">
    <source>
        <dbReference type="Proteomes" id="UP000005324"/>
    </source>
</evidence>
<dbReference type="AlphaFoldDB" id="D5RUL8"/>
<dbReference type="EMBL" id="ADVL01001015">
    <property type="protein sequence ID" value="EFH09001.1"/>
    <property type="molecule type" value="Genomic_DNA"/>
</dbReference>